<proteinExistence type="predicted"/>
<dbReference type="SUPFAM" id="SSF53474">
    <property type="entry name" value="alpha/beta-Hydrolases"/>
    <property type="match status" value="1"/>
</dbReference>
<reference evidence="1 2" key="1">
    <citation type="submission" date="2020-08" db="EMBL/GenBank/DDBJ databases">
        <title>Genomic Encyclopedia of Type Strains, Phase IV (KMG-IV): sequencing the most valuable type-strain genomes for metagenomic binning, comparative biology and taxonomic classification.</title>
        <authorList>
            <person name="Goeker M."/>
        </authorList>
    </citation>
    <scope>NUCLEOTIDE SEQUENCE [LARGE SCALE GENOMIC DNA]</scope>
    <source>
        <strain evidence="1 2">DSM 7050</strain>
    </source>
</reference>
<evidence type="ECO:0000313" key="1">
    <source>
        <dbReference type="EMBL" id="MBB4649749.1"/>
    </source>
</evidence>
<accession>A0ABR6KYZ6</accession>
<dbReference type="InterPro" id="IPR029058">
    <property type="entry name" value="AB_hydrolase_fold"/>
</dbReference>
<dbReference type="RefSeq" id="WP_425486779.1">
    <property type="nucleotide sequence ID" value="NZ_JACHOT010000001.1"/>
</dbReference>
<evidence type="ECO:0000313" key="2">
    <source>
        <dbReference type="Proteomes" id="UP000539538"/>
    </source>
</evidence>
<dbReference type="EMBL" id="JACHOT010000001">
    <property type="protein sequence ID" value="MBB4649749.1"/>
    <property type="molecule type" value="Genomic_DNA"/>
</dbReference>
<sequence>MSVLTKGLLASQPLVMVLNAFKSKSHSFAPPSVLPDSPAGQRGATCSAWLQVSIRHFVLPLVLAASVASPAHAQTLAPYKDDLFAYPAILSSEGDTYRVVDYQEMRDINERDQVPERRVQGKYVSTGVRKVQQDLVLRTDAGEIRHVAVGKTEGASVIVLYLHGQGGSRKQGVDDFTFGGNFNRIKNLMVANGGLYLSPDFSDFGDKGVSEVAALIEHYAAQSPGAKVVVACGSMGGALCWGLARDAGAAKQLSGLMLLGSLWEDGFLKSPAFAAKVPVFFAQGSKDPVFPVEKQEAFFRSILAKKPGYPVRFVRFETGTHGTPIRMTDWRETLNWMLAAR</sequence>
<dbReference type="Proteomes" id="UP000539538">
    <property type="component" value="Unassembled WGS sequence"/>
</dbReference>
<dbReference type="Gene3D" id="3.40.50.1820">
    <property type="entry name" value="alpha/beta hydrolase"/>
    <property type="match status" value="1"/>
</dbReference>
<gene>
    <name evidence="1" type="ORF">GGQ99_001471</name>
</gene>
<keyword evidence="2" id="KW-1185">Reference proteome</keyword>
<protein>
    <submittedName>
        <fullName evidence="1">Dienelactone hydrolase</fullName>
    </submittedName>
</protein>
<name>A0ABR6KYZ6_9HYPH</name>
<dbReference type="GO" id="GO:0016787">
    <property type="term" value="F:hydrolase activity"/>
    <property type="evidence" value="ECO:0007669"/>
    <property type="project" value="UniProtKB-KW"/>
</dbReference>
<organism evidence="1 2">
    <name type="scientific">Aminobacter niigataensis</name>
    <dbReference type="NCBI Taxonomy" id="83265"/>
    <lineage>
        <taxon>Bacteria</taxon>
        <taxon>Pseudomonadati</taxon>
        <taxon>Pseudomonadota</taxon>
        <taxon>Alphaproteobacteria</taxon>
        <taxon>Hyphomicrobiales</taxon>
        <taxon>Phyllobacteriaceae</taxon>
        <taxon>Aminobacter</taxon>
    </lineage>
</organism>
<comment type="caution">
    <text evidence="1">The sequence shown here is derived from an EMBL/GenBank/DDBJ whole genome shotgun (WGS) entry which is preliminary data.</text>
</comment>
<keyword evidence="1" id="KW-0378">Hydrolase</keyword>